<evidence type="ECO:0000256" key="2">
    <source>
        <dbReference type="SAM" id="Phobius"/>
    </source>
</evidence>
<dbReference type="InterPro" id="IPR008708">
    <property type="entry name" value="Neisseria_TspB"/>
</dbReference>
<reference evidence="4 5" key="1">
    <citation type="submission" date="2016-10" db="EMBL/GenBank/DDBJ databases">
        <authorList>
            <person name="Varghese N."/>
            <person name="Submissions S."/>
        </authorList>
    </citation>
    <scope>NUCLEOTIDE SEQUENCE [LARGE SCALE GENOMIC DNA]</scope>
    <source>
        <strain evidence="4 5">DSM 17833</strain>
    </source>
</reference>
<sequence length="419" mass="42819">MRTPLLLLLVLLPLYAVANEKPFKIRNHDGFFKSVEAACAGFDYSKIQQPIVLINPTYAGSYTALQNTNSYLCQYNFSYHPYSNPDQPIRQGGPSSGAVVVDTMPACVAGTESTYTWPLGRRDSSAEFNIAPGTAITPPAFACIDGCKAQHQSVSSCFNESETDGSITYCDYNAKLTGETCTTSENQPPEVPQPTDPGDGGTDPGDGGTDPGDGGTDPGDGGTDPGNGGTPGDGGTNPGDGGTNPGDGGTNPGNGGTNPGNGGTNPGNGGTNPGGGDSDGGSASGLACDQPLACSGDAIQCAILDTQKRARCDALAAGNYPSQEGDISGFINGKGDSAKLDEGDGEIDLSSLFSGPTDPRFLPAACPPAKTFTLQTQGGRTFEFSYEPLCQFATDLGYLIVIAASLFYAIYVGRASGGE</sequence>
<gene>
    <name evidence="4" type="ORF">SAMN05216370_0217</name>
</gene>
<dbReference type="AlphaFoldDB" id="A0AB37Z224"/>
<dbReference type="EMBL" id="FMTL01000001">
    <property type="protein sequence ID" value="SCW29674.1"/>
    <property type="molecule type" value="Genomic_DNA"/>
</dbReference>
<feature type="signal peptide" evidence="3">
    <location>
        <begin position="1"/>
        <end position="18"/>
    </location>
</feature>
<feature type="transmembrane region" description="Helical" evidence="2">
    <location>
        <begin position="396"/>
        <end position="413"/>
    </location>
</feature>
<organism evidence="4 5">
    <name type="scientific">Pseudomonas peli</name>
    <dbReference type="NCBI Taxonomy" id="592361"/>
    <lineage>
        <taxon>Bacteria</taxon>
        <taxon>Pseudomonadati</taxon>
        <taxon>Pseudomonadota</taxon>
        <taxon>Gammaproteobacteria</taxon>
        <taxon>Pseudomonadales</taxon>
        <taxon>Pseudomonadaceae</taxon>
        <taxon>Pseudomonas</taxon>
    </lineage>
</organism>
<keyword evidence="2" id="KW-1133">Transmembrane helix</keyword>
<protein>
    <submittedName>
        <fullName evidence="4">TspB protein</fullName>
    </submittedName>
</protein>
<proteinExistence type="predicted"/>
<keyword evidence="3" id="KW-0732">Signal</keyword>
<dbReference type="Pfam" id="PF05616">
    <property type="entry name" value="Neisseria_TspB"/>
    <property type="match status" value="1"/>
</dbReference>
<dbReference type="NCBIfam" id="NF041109">
    <property type="entry name" value="VF_TspB_C_term"/>
    <property type="match status" value="1"/>
</dbReference>
<accession>A0AB37Z224</accession>
<dbReference type="Proteomes" id="UP000242418">
    <property type="component" value="Unassembled WGS sequence"/>
</dbReference>
<feature type="chain" id="PRO_5044267066" evidence="3">
    <location>
        <begin position="19"/>
        <end position="419"/>
    </location>
</feature>
<dbReference type="RefSeq" id="WP_244152815.1">
    <property type="nucleotide sequence ID" value="NZ_FMTL01000001.1"/>
</dbReference>
<keyword evidence="5" id="KW-1185">Reference proteome</keyword>
<feature type="compositionally biased region" description="Gly residues" evidence="1">
    <location>
        <begin position="198"/>
        <end position="283"/>
    </location>
</feature>
<feature type="region of interest" description="Disordered" evidence="1">
    <location>
        <begin position="180"/>
        <end position="283"/>
    </location>
</feature>
<evidence type="ECO:0000256" key="1">
    <source>
        <dbReference type="SAM" id="MobiDB-lite"/>
    </source>
</evidence>
<evidence type="ECO:0000256" key="3">
    <source>
        <dbReference type="SAM" id="SignalP"/>
    </source>
</evidence>
<comment type="caution">
    <text evidence="4">The sequence shown here is derived from an EMBL/GenBank/DDBJ whole genome shotgun (WGS) entry which is preliminary data.</text>
</comment>
<keyword evidence="2" id="KW-0472">Membrane</keyword>
<keyword evidence="2" id="KW-0812">Transmembrane</keyword>
<evidence type="ECO:0000313" key="4">
    <source>
        <dbReference type="EMBL" id="SCW29674.1"/>
    </source>
</evidence>
<name>A0AB37Z224_9PSED</name>
<evidence type="ECO:0000313" key="5">
    <source>
        <dbReference type="Proteomes" id="UP000242418"/>
    </source>
</evidence>